<gene>
    <name evidence="1" type="primary">Slc25a29</name>
    <name evidence="1" type="ORF">SPIL2461_LOCUS16308</name>
</gene>
<sequence length="179" mass="19588">PNRRRAGIEVNEDTQTGAAIQQTPTGAALTLRTPTGIVIPQTQIGAGARNSSTANSLCPLFGTCDEEDEGISMATDRIFKHFENGQTALREAQCGNLTDERDKIVSLMYVPLIQNLLHAAYKLATNKTVDGERDRSYGIFFARVMQPKLASCDQEVADIVGRNMLVQRSEEPLQDGYAE</sequence>
<evidence type="ECO:0000313" key="1">
    <source>
        <dbReference type="EMBL" id="CAE7622852.1"/>
    </source>
</evidence>
<keyword evidence="2" id="KW-1185">Reference proteome</keyword>
<proteinExistence type="predicted"/>
<dbReference type="Proteomes" id="UP000649617">
    <property type="component" value="Unassembled WGS sequence"/>
</dbReference>
<dbReference type="AlphaFoldDB" id="A0A812VDM6"/>
<accession>A0A812VDM6</accession>
<evidence type="ECO:0000313" key="2">
    <source>
        <dbReference type="Proteomes" id="UP000649617"/>
    </source>
</evidence>
<reference evidence="1" key="1">
    <citation type="submission" date="2021-02" db="EMBL/GenBank/DDBJ databases">
        <authorList>
            <person name="Dougan E. K."/>
            <person name="Rhodes N."/>
            <person name="Thang M."/>
            <person name="Chan C."/>
        </authorList>
    </citation>
    <scope>NUCLEOTIDE SEQUENCE</scope>
</reference>
<dbReference type="OrthoDB" id="436015at2759"/>
<dbReference type="EMBL" id="CAJNIZ010042280">
    <property type="protein sequence ID" value="CAE7622852.1"/>
    <property type="molecule type" value="Genomic_DNA"/>
</dbReference>
<feature type="non-terminal residue" evidence="1">
    <location>
        <position position="1"/>
    </location>
</feature>
<organism evidence="1 2">
    <name type="scientific">Symbiodinium pilosum</name>
    <name type="common">Dinoflagellate</name>
    <dbReference type="NCBI Taxonomy" id="2952"/>
    <lineage>
        <taxon>Eukaryota</taxon>
        <taxon>Sar</taxon>
        <taxon>Alveolata</taxon>
        <taxon>Dinophyceae</taxon>
        <taxon>Suessiales</taxon>
        <taxon>Symbiodiniaceae</taxon>
        <taxon>Symbiodinium</taxon>
    </lineage>
</organism>
<comment type="caution">
    <text evidence="1">The sequence shown here is derived from an EMBL/GenBank/DDBJ whole genome shotgun (WGS) entry which is preliminary data.</text>
</comment>
<protein>
    <submittedName>
        <fullName evidence="1">Slc25a29 protein</fullName>
    </submittedName>
</protein>
<feature type="non-terminal residue" evidence="1">
    <location>
        <position position="179"/>
    </location>
</feature>
<name>A0A812VDM6_SYMPI</name>